<accession>A0ABR8GQG9</accession>
<proteinExistence type="predicted"/>
<dbReference type="SUPFAM" id="SSF88723">
    <property type="entry name" value="PIN domain-like"/>
    <property type="match status" value="1"/>
</dbReference>
<dbReference type="InterPro" id="IPR029060">
    <property type="entry name" value="PIN-like_dom_sf"/>
</dbReference>
<name>A0ABR8GQG9_9CYAN</name>
<sequence>MGKKYKIYLDVCCLNRSFDDQTQPRIRLETEAILETISRCRDGEWELVSSTALESEIAQTPDVTRREQVLEALAIAQHQILVTEEISRRAIELTNLNIKNFDALHIACAEGNADIFLTTDNRLLSRALNYKNNLNIIVANPMIWLAEVTTNLVEAEENDPD</sequence>
<dbReference type="Pfam" id="PF01850">
    <property type="entry name" value="PIN"/>
    <property type="match status" value="1"/>
</dbReference>
<evidence type="ECO:0000313" key="2">
    <source>
        <dbReference type="EMBL" id="MBD2604993.1"/>
    </source>
</evidence>
<comment type="caution">
    <text evidence="2">The sequence shown here is derived from an EMBL/GenBank/DDBJ whole genome shotgun (WGS) entry which is preliminary data.</text>
</comment>
<organism evidence="2 3">
    <name type="scientific">Scytonema hofmannii FACHB-248</name>
    <dbReference type="NCBI Taxonomy" id="1842502"/>
    <lineage>
        <taxon>Bacteria</taxon>
        <taxon>Bacillati</taxon>
        <taxon>Cyanobacteriota</taxon>
        <taxon>Cyanophyceae</taxon>
        <taxon>Nostocales</taxon>
        <taxon>Scytonemataceae</taxon>
        <taxon>Scytonema</taxon>
    </lineage>
</organism>
<dbReference type="RefSeq" id="WP_029637647.1">
    <property type="nucleotide sequence ID" value="NZ_JACJTA010000017.1"/>
</dbReference>
<dbReference type="EMBL" id="JACJTA010000017">
    <property type="protein sequence ID" value="MBD2604993.1"/>
    <property type="molecule type" value="Genomic_DNA"/>
</dbReference>
<keyword evidence="3" id="KW-1185">Reference proteome</keyword>
<reference evidence="2 3" key="1">
    <citation type="journal article" date="2020" name="ISME J.">
        <title>Comparative genomics reveals insights into cyanobacterial evolution and habitat adaptation.</title>
        <authorList>
            <person name="Chen M.Y."/>
            <person name="Teng W.K."/>
            <person name="Zhao L."/>
            <person name="Hu C.X."/>
            <person name="Zhou Y.K."/>
            <person name="Han B.P."/>
            <person name="Song L.R."/>
            <person name="Shu W.S."/>
        </authorList>
    </citation>
    <scope>NUCLEOTIDE SEQUENCE [LARGE SCALE GENOMIC DNA]</scope>
    <source>
        <strain evidence="2 3">FACHB-248</strain>
    </source>
</reference>
<dbReference type="Gene3D" id="3.40.50.1010">
    <property type="entry name" value="5'-nuclease"/>
    <property type="match status" value="1"/>
</dbReference>
<evidence type="ECO:0000259" key="1">
    <source>
        <dbReference type="Pfam" id="PF01850"/>
    </source>
</evidence>
<gene>
    <name evidence="2" type="ORF">H6G81_10735</name>
</gene>
<evidence type="ECO:0000313" key="3">
    <source>
        <dbReference type="Proteomes" id="UP000660380"/>
    </source>
</evidence>
<dbReference type="Proteomes" id="UP000660380">
    <property type="component" value="Unassembled WGS sequence"/>
</dbReference>
<feature type="domain" description="PIN" evidence="1">
    <location>
        <begin position="7"/>
        <end position="123"/>
    </location>
</feature>
<dbReference type="InterPro" id="IPR002716">
    <property type="entry name" value="PIN_dom"/>
</dbReference>
<protein>
    <submittedName>
        <fullName evidence="2">PIN domain-containing protein</fullName>
    </submittedName>
</protein>